<dbReference type="OrthoDB" id="3799483at2759"/>
<dbReference type="PANTHER" id="PTHR37535:SF3">
    <property type="entry name" value="FLUG DOMAIN-CONTAINING PROTEIN"/>
    <property type="match status" value="1"/>
</dbReference>
<feature type="compositionally biased region" description="Acidic residues" evidence="1">
    <location>
        <begin position="599"/>
        <end position="621"/>
    </location>
</feature>
<evidence type="ECO:0000313" key="3">
    <source>
        <dbReference type="Proteomes" id="UP000799779"/>
    </source>
</evidence>
<dbReference type="PANTHER" id="PTHR37535">
    <property type="entry name" value="FLUG DOMAIN PROTEIN"/>
    <property type="match status" value="1"/>
</dbReference>
<reference evidence="2" key="1">
    <citation type="journal article" date="2020" name="Stud. Mycol.">
        <title>101 Dothideomycetes genomes: a test case for predicting lifestyles and emergence of pathogens.</title>
        <authorList>
            <person name="Haridas S."/>
            <person name="Albert R."/>
            <person name="Binder M."/>
            <person name="Bloem J."/>
            <person name="Labutti K."/>
            <person name="Salamov A."/>
            <person name="Andreopoulos B."/>
            <person name="Baker S."/>
            <person name="Barry K."/>
            <person name="Bills G."/>
            <person name="Bluhm B."/>
            <person name="Cannon C."/>
            <person name="Castanera R."/>
            <person name="Culley D."/>
            <person name="Daum C."/>
            <person name="Ezra D."/>
            <person name="Gonzalez J."/>
            <person name="Henrissat B."/>
            <person name="Kuo A."/>
            <person name="Liang C."/>
            <person name="Lipzen A."/>
            <person name="Lutzoni F."/>
            <person name="Magnuson J."/>
            <person name="Mondo S."/>
            <person name="Nolan M."/>
            <person name="Ohm R."/>
            <person name="Pangilinan J."/>
            <person name="Park H.-J."/>
            <person name="Ramirez L."/>
            <person name="Alfaro M."/>
            <person name="Sun H."/>
            <person name="Tritt A."/>
            <person name="Yoshinaga Y."/>
            <person name="Zwiers L.-H."/>
            <person name="Turgeon B."/>
            <person name="Goodwin S."/>
            <person name="Spatafora J."/>
            <person name="Crous P."/>
            <person name="Grigoriev I."/>
        </authorList>
    </citation>
    <scope>NUCLEOTIDE SEQUENCE</scope>
    <source>
        <strain evidence="2">CBS 123094</strain>
    </source>
</reference>
<accession>A0A6A5WWZ2</accession>
<dbReference type="AlphaFoldDB" id="A0A6A5WWZ2"/>
<feature type="compositionally biased region" description="Basic and acidic residues" evidence="1">
    <location>
        <begin position="622"/>
        <end position="633"/>
    </location>
</feature>
<feature type="compositionally biased region" description="Acidic residues" evidence="1">
    <location>
        <begin position="773"/>
        <end position="803"/>
    </location>
</feature>
<feature type="region of interest" description="Disordered" evidence="1">
    <location>
        <begin position="596"/>
        <end position="633"/>
    </location>
</feature>
<protein>
    <submittedName>
        <fullName evidence="2">Uncharacterized protein</fullName>
    </submittedName>
</protein>
<feature type="compositionally biased region" description="Basic residues" evidence="1">
    <location>
        <begin position="831"/>
        <end position="844"/>
    </location>
</feature>
<evidence type="ECO:0000313" key="2">
    <source>
        <dbReference type="EMBL" id="KAF2002156.1"/>
    </source>
</evidence>
<name>A0A6A5WWZ2_9PLEO</name>
<dbReference type="EMBL" id="ML977579">
    <property type="protein sequence ID" value="KAF2002156.1"/>
    <property type="molecule type" value="Genomic_DNA"/>
</dbReference>
<proteinExistence type="predicted"/>
<organism evidence="2 3">
    <name type="scientific">Amniculicola lignicola CBS 123094</name>
    <dbReference type="NCBI Taxonomy" id="1392246"/>
    <lineage>
        <taxon>Eukaryota</taxon>
        <taxon>Fungi</taxon>
        <taxon>Dikarya</taxon>
        <taxon>Ascomycota</taxon>
        <taxon>Pezizomycotina</taxon>
        <taxon>Dothideomycetes</taxon>
        <taxon>Pleosporomycetidae</taxon>
        <taxon>Pleosporales</taxon>
        <taxon>Amniculicolaceae</taxon>
        <taxon>Amniculicola</taxon>
    </lineage>
</organism>
<dbReference type="Proteomes" id="UP000799779">
    <property type="component" value="Unassembled WGS sequence"/>
</dbReference>
<keyword evidence="3" id="KW-1185">Reference proteome</keyword>
<sequence>MYTHLPPAKKASERFRRGFAGLAANPEKIKELQENAEKSKFFDGGARQRREAARTLFECFVQEVYGFDKPEDIWNKDRFVSLTKQFIQGIALTAKGKFGDKIKAATLWGYKHAIYWWACALVKDFHLIWQSWHEEVSRHIHMIAVHESLSTQSWKKVNLSDVELVIIFKFIMEQQHGVANYKQHWAAMLLVWLTAARPGTIVVGEGYQKGASLGRPDKTRPVDETLRWSDVDFIHMMGGIAVRITFRYNKGYRNPHQEGAPVSANVSRTFLFLPSRGERLEFDLPIILFGIAYERGRFRRTIEEILGTPPSEVFLEKVPDVNSQAVFVASNQAGTLDPSQPMRLAALNPKLKQICASIGLLERNTYYSLRRTAIIEVRRRHGTEAAKDLAFHKPSANSLFFYDNVGFGDVDMQQMRLGGPEGMSREEVRKFFSQANVSRYTGEESLTHSIDAEVKKRLPQQPEYINGELELKSLYEEISSALSELQQSGDIPDNEKIPTGYSTYRAAELKSLLSKYNQLKLFETLQDKLALRKQLLRKLRLQLRNDIRTEKREKHKAVLNESMTASKRVLAPGGGYQPERVRGLRVPGIGESAEQALLDSEEDDGDADEDEDEDDGVDEDVLGDHDYGSREEPECWEGLGKVVTMQMGGKDGGSQAPLSAEESKIRREFLLKWIGKGDSVVPQSKLHCPRCQTDPTIDQTTKEREFNRFRLNTHMRGETHTREQQLRPALKADGVTEKTLIDCPCCKEPVKGVKKFLRHLHDFHPQEIWDDMDEEEDASDETDFEGFSDPVGGDDEEEEDEVDVPFQGVSPLRPGKKRRVLSDEEEDLHQHRQMTQRYRTRGSKGKQAAETLNDKQIDTGDDRRRLLFMLSGKMHTASASVAPPSEAPSPPDDEVPGDLVSVNHQYAHKRVDLSMPMWLVSLENEAASGHPGERNDTRETVPRLFPLAIRSSRRTNGEHKGVQRSASLAQLARQSPGLDLHVR</sequence>
<evidence type="ECO:0000256" key="1">
    <source>
        <dbReference type="SAM" id="MobiDB-lite"/>
    </source>
</evidence>
<feature type="region of interest" description="Disordered" evidence="1">
    <location>
        <begin position="773"/>
        <end position="852"/>
    </location>
</feature>
<gene>
    <name evidence="2" type="ORF">P154DRAFT_574468</name>
</gene>
<feature type="region of interest" description="Disordered" evidence="1">
    <location>
        <begin position="952"/>
        <end position="983"/>
    </location>
</feature>